<protein>
    <recommendedName>
        <fullName evidence="4">BTB domain-containing protein</fullName>
    </recommendedName>
</protein>
<gene>
    <name evidence="2" type="ORF">BD626DRAFT_573461</name>
</gene>
<reference evidence="2 3" key="1">
    <citation type="journal article" date="2019" name="New Phytol.">
        <title>Comparative genomics reveals unique wood-decay strategies and fruiting body development in the Schizophyllaceae.</title>
        <authorList>
            <person name="Almasi E."/>
            <person name="Sahu N."/>
            <person name="Krizsan K."/>
            <person name="Balint B."/>
            <person name="Kovacs G.M."/>
            <person name="Kiss B."/>
            <person name="Cseklye J."/>
            <person name="Drula E."/>
            <person name="Henrissat B."/>
            <person name="Nagy I."/>
            <person name="Chovatia M."/>
            <person name="Adam C."/>
            <person name="LaButti K."/>
            <person name="Lipzen A."/>
            <person name="Riley R."/>
            <person name="Grigoriev I.V."/>
            <person name="Nagy L.G."/>
        </authorList>
    </citation>
    <scope>NUCLEOTIDE SEQUENCE [LARGE SCALE GENOMIC DNA]</scope>
    <source>
        <strain evidence="2 3">NL-1724</strain>
    </source>
</reference>
<name>A0A550C1N0_9AGAR</name>
<dbReference type="EMBL" id="VDMD01000034">
    <property type="protein sequence ID" value="TRM58703.1"/>
    <property type="molecule type" value="Genomic_DNA"/>
</dbReference>
<proteinExistence type="predicted"/>
<sequence>MLNHSISPVSQVQHTSSGIPFSALLRTSLYFPDGNIILVAGNALFKVHLGQLARHSEVFHGLLTLPTRLKTSSSKDANGWSSTTRRRTSSTGLRPSTMAYTSHRLALFNFRCSPPRCASLENISRLLCMASALSVSPLTGLAPLKAGTVAKVKQHWPSESGPRYCPRDFCPHPVAAIFVAIELDLPELLPAAMYDLARYGPSRVLVGAIMPHGPYSDEPAHKATGSGPHEVQSLPRDLLVRTLRGREHGQRFISSYISRELQERVPSSRCFYSSTQVSSPSPCQESFYFITLNILRSVGGIASGRDGDPLFTLLHAKEMMDRTDFEDGQGDGPKALRICGECRRELSQSLDDAREEVWNSLPQWFGLEKEECTEAHLECPTTT</sequence>
<accession>A0A550C1N0</accession>
<comment type="caution">
    <text evidence="2">The sequence shown here is derived from an EMBL/GenBank/DDBJ whole genome shotgun (WGS) entry which is preliminary data.</text>
</comment>
<evidence type="ECO:0000313" key="2">
    <source>
        <dbReference type="EMBL" id="TRM58703.1"/>
    </source>
</evidence>
<evidence type="ECO:0000313" key="3">
    <source>
        <dbReference type="Proteomes" id="UP000320762"/>
    </source>
</evidence>
<evidence type="ECO:0008006" key="4">
    <source>
        <dbReference type="Google" id="ProtNLM"/>
    </source>
</evidence>
<keyword evidence="3" id="KW-1185">Reference proteome</keyword>
<evidence type="ECO:0000256" key="1">
    <source>
        <dbReference type="SAM" id="MobiDB-lite"/>
    </source>
</evidence>
<dbReference type="Proteomes" id="UP000320762">
    <property type="component" value="Unassembled WGS sequence"/>
</dbReference>
<feature type="compositionally biased region" description="Polar residues" evidence="1">
    <location>
        <begin position="71"/>
        <end position="80"/>
    </location>
</feature>
<dbReference type="STRING" id="97359.A0A550C1N0"/>
<dbReference type="AlphaFoldDB" id="A0A550C1N0"/>
<dbReference type="OrthoDB" id="3220652at2759"/>
<organism evidence="2 3">
    <name type="scientific">Schizophyllum amplum</name>
    <dbReference type="NCBI Taxonomy" id="97359"/>
    <lineage>
        <taxon>Eukaryota</taxon>
        <taxon>Fungi</taxon>
        <taxon>Dikarya</taxon>
        <taxon>Basidiomycota</taxon>
        <taxon>Agaricomycotina</taxon>
        <taxon>Agaricomycetes</taxon>
        <taxon>Agaricomycetidae</taxon>
        <taxon>Agaricales</taxon>
        <taxon>Schizophyllaceae</taxon>
        <taxon>Schizophyllum</taxon>
    </lineage>
</organism>
<feature type="region of interest" description="Disordered" evidence="1">
    <location>
        <begin position="71"/>
        <end position="95"/>
    </location>
</feature>